<dbReference type="EMBL" id="LGCK01000004">
    <property type="protein sequence ID" value="KPL74067.1"/>
    <property type="molecule type" value="Genomic_DNA"/>
</dbReference>
<feature type="domain" description="RNase H type-1" evidence="1">
    <location>
        <begin position="1"/>
        <end position="144"/>
    </location>
</feature>
<dbReference type="CDD" id="cd09279">
    <property type="entry name" value="RNase_HI_like"/>
    <property type="match status" value="1"/>
</dbReference>
<dbReference type="PROSITE" id="PS50879">
    <property type="entry name" value="RNASE_H_1"/>
    <property type="match status" value="1"/>
</dbReference>
<dbReference type="GO" id="GO:0003676">
    <property type="term" value="F:nucleic acid binding"/>
    <property type="evidence" value="ECO:0007669"/>
    <property type="project" value="InterPro"/>
</dbReference>
<dbReference type="InterPro" id="IPR053151">
    <property type="entry name" value="RNase_H-like"/>
</dbReference>
<keyword evidence="3" id="KW-1185">Reference proteome</keyword>
<evidence type="ECO:0000313" key="2">
    <source>
        <dbReference type="EMBL" id="KPL74067.1"/>
    </source>
</evidence>
<protein>
    <recommendedName>
        <fullName evidence="1">RNase H type-1 domain-containing protein</fullName>
    </recommendedName>
</protein>
<gene>
    <name evidence="2" type="ORF">ADM99_02210</name>
</gene>
<organism evidence="2 3">
    <name type="scientific">Leptolinea tardivitalis</name>
    <dbReference type="NCBI Taxonomy" id="229920"/>
    <lineage>
        <taxon>Bacteria</taxon>
        <taxon>Bacillati</taxon>
        <taxon>Chloroflexota</taxon>
        <taxon>Anaerolineae</taxon>
        <taxon>Anaerolineales</taxon>
        <taxon>Anaerolineaceae</taxon>
        <taxon>Leptolinea</taxon>
    </lineage>
</organism>
<dbReference type="PANTHER" id="PTHR47723:SF19">
    <property type="entry name" value="POLYNUCLEOTIDYL TRANSFERASE, RIBONUCLEASE H-LIKE SUPERFAMILY PROTEIN"/>
    <property type="match status" value="1"/>
</dbReference>
<dbReference type="Proteomes" id="UP000050430">
    <property type="component" value="Unassembled WGS sequence"/>
</dbReference>
<accession>A0A0P6XGR3</accession>
<dbReference type="GO" id="GO:0004523">
    <property type="term" value="F:RNA-DNA hybrid ribonuclease activity"/>
    <property type="evidence" value="ECO:0007669"/>
    <property type="project" value="InterPro"/>
</dbReference>
<proteinExistence type="predicted"/>
<dbReference type="Pfam" id="PF13456">
    <property type="entry name" value="RVT_3"/>
    <property type="match status" value="1"/>
</dbReference>
<dbReference type="SUPFAM" id="SSF53098">
    <property type="entry name" value="Ribonuclease H-like"/>
    <property type="match status" value="1"/>
</dbReference>
<dbReference type="Gene3D" id="3.30.420.10">
    <property type="entry name" value="Ribonuclease H-like superfamily/Ribonuclease H"/>
    <property type="match status" value="1"/>
</dbReference>
<dbReference type="AlphaFoldDB" id="A0A0P6XGR3"/>
<evidence type="ECO:0000259" key="1">
    <source>
        <dbReference type="PROSITE" id="PS50879"/>
    </source>
</evidence>
<dbReference type="STRING" id="229920.ADM99_02210"/>
<sequence length="182" mass="21006">MYTLQFDGLFRRIHTETSEFSGIMCYGWLIFQDERMVAQGHGGYAHWKLATSNGAEYLALIAGLEALMELKAFNELVIIQGDAKSIIEQMQNQSLTHSPRIEQFHRQARKLCRNFKNVQWNWTPRRDNHPADRLTRQALKQIRSSEPVYFAPNGDQMVPPESRKGLRPILCLSTFDPNAVLQ</sequence>
<comment type="caution">
    <text evidence="2">The sequence shown here is derived from an EMBL/GenBank/DDBJ whole genome shotgun (WGS) entry which is preliminary data.</text>
</comment>
<dbReference type="InterPro" id="IPR002156">
    <property type="entry name" value="RNaseH_domain"/>
</dbReference>
<reference evidence="2 3" key="1">
    <citation type="submission" date="2015-07" db="EMBL/GenBank/DDBJ databases">
        <title>Genome sequence of Leptolinea tardivitalis DSM 16556.</title>
        <authorList>
            <person name="Hemp J."/>
            <person name="Ward L.M."/>
            <person name="Pace L.A."/>
            <person name="Fischer W.W."/>
        </authorList>
    </citation>
    <scope>NUCLEOTIDE SEQUENCE [LARGE SCALE GENOMIC DNA]</scope>
    <source>
        <strain evidence="2 3">YMTK-2</strain>
    </source>
</reference>
<evidence type="ECO:0000313" key="3">
    <source>
        <dbReference type="Proteomes" id="UP000050430"/>
    </source>
</evidence>
<dbReference type="RefSeq" id="WP_062423041.1">
    <property type="nucleotide sequence ID" value="NZ_BBYA01000012.1"/>
</dbReference>
<name>A0A0P6XGR3_9CHLR</name>
<dbReference type="InterPro" id="IPR036397">
    <property type="entry name" value="RNaseH_sf"/>
</dbReference>
<dbReference type="InterPro" id="IPR012337">
    <property type="entry name" value="RNaseH-like_sf"/>
</dbReference>
<dbReference type="OrthoDB" id="162608at2"/>
<dbReference type="PANTHER" id="PTHR47723">
    <property type="entry name" value="OS05G0353850 PROTEIN"/>
    <property type="match status" value="1"/>
</dbReference>